<dbReference type="EMBL" id="OU594952">
    <property type="protein sequence ID" value="CAG9279053.1"/>
    <property type="molecule type" value="Genomic_DNA"/>
</dbReference>
<gene>
    <name evidence="1" type="ORF">PTTT1_LOCUS8862</name>
</gene>
<sequence>MVEYDHGKRQMIKGGDRFSTSLVPVLRESVTSMLESFDVDVFLIAHFQVSKNRRQEIERALPTSVSLQVWEDATPLGYRSEHKQPTVLENMMNALSRQHRFVIKDNLLAYDLFLNFEDDMIVHGAHVQQFLNVTYELERLYEQASNHSQHRRAVDEEADFYGPLTKRRVSILVPGWMRVEAALPGWQPHDLNSNEHVPLNPHWNENNSALVKLDPTVCCHVRNDTAAANTHIPRSPPITDLFLWETSLDALSLRQLPHSSLGWVVLQAGNYMNKKVGSYWSGRDGYFADQPPSLTKGRYANNQGGWMATRWQIFNWHNEHCKGGLLPPFEYPFRSDGLDRRTVEFWSGGIHLFGIGGCNLQRVIPMDPNQFGKHLLYHSSNNKQRSPNVQHRFASRSIQHFWEQLNTIKQNAEVTKRVEIKYGKGIKNG</sequence>
<dbReference type="AlphaFoldDB" id="A0A8J9SG69"/>
<organism evidence="1">
    <name type="scientific">Phaeodactylum tricornutum</name>
    <name type="common">Diatom</name>
    <dbReference type="NCBI Taxonomy" id="2850"/>
    <lineage>
        <taxon>Eukaryota</taxon>
        <taxon>Sar</taxon>
        <taxon>Stramenopiles</taxon>
        <taxon>Ochrophyta</taxon>
        <taxon>Bacillariophyta</taxon>
        <taxon>Bacillariophyceae</taxon>
        <taxon>Bacillariophycidae</taxon>
        <taxon>Naviculales</taxon>
        <taxon>Phaeodactylaceae</taxon>
        <taxon>Phaeodactylum</taxon>
    </lineage>
</organism>
<name>A0A8J9SG69_PHATR</name>
<accession>A0A8J9SG69</accession>
<evidence type="ECO:0000313" key="1">
    <source>
        <dbReference type="EMBL" id="CAG9279053.1"/>
    </source>
</evidence>
<reference evidence="1" key="1">
    <citation type="submission" date="2022-02" db="EMBL/GenBank/DDBJ databases">
        <authorList>
            <person name="Giguere J D."/>
        </authorList>
    </citation>
    <scope>NUCLEOTIDE SEQUENCE</scope>
    <source>
        <strain evidence="1">CCAP 1055/1</strain>
    </source>
</reference>
<protein>
    <submittedName>
        <fullName evidence="1">Uncharacterized protein</fullName>
    </submittedName>
</protein>
<dbReference type="Proteomes" id="UP000836788">
    <property type="component" value="Chromosome 11"/>
</dbReference>
<proteinExistence type="predicted"/>